<dbReference type="EMBL" id="CZAP01000033">
    <property type="protein sequence ID" value="CUQ23907.1"/>
    <property type="molecule type" value="Genomic_DNA"/>
</dbReference>
<gene>
    <name evidence="1" type="ORF">ERS852511_04887</name>
</gene>
<name>A0A174UV33_BACT4</name>
<reference evidence="1 2" key="1">
    <citation type="submission" date="2015-09" db="EMBL/GenBank/DDBJ databases">
        <authorList>
            <consortium name="Pathogen Informatics"/>
        </authorList>
    </citation>
    <scope>NUCLEOTIDE SEQUENCE [LARGE SCALE GENOMIC DNA]</scope>
    <source>
        <strain evidence="1 2">2789STDY5834899</strain>
    </source>
</reference>
<evidence type="ECO:0000313" key="2">
    <source>
        <dbReference type="Proteomes" id="UP000095576"/>
    </source>
</evidence>
<organism evidence="1 2">
    <name type="scientific">Bacteroides thetaiotaomicron</name>
    <dbReference type="NCBI Taxonomy" id="818"/>
    <lineage>
        <taxon>Bacteria</taxon>
        <taxon>Pseudomonadati</taxon>
        <taxon>Bacteroidota</taxon>
        <taxon>Bacteroidia</taxon>
        <taxon>Bacteroidales</taxon>
        <taxon>Bacteroidaceae</taxon>
        <taxon>Bacteroides</taxon>
    </lineage>
</organism>
<protein>
    <submittedName>
        <fullName evidence="1">Uncharacterized protein</fullName>
    </submittedName>
</protein>
<evidence type="ECO:0000313" key="1">
    <source>
        <dbReference type="EMBL" id="CUQ23907.1"/>
    </source>
</evidence>
<dbReference type="Proteomes" id="UP000095576">
    <property type="component" value="Unassembled WGS sequence"/>
</dbReference>
<sequence>MQDICNINIVESINPIINFKKMCAADEQKRKDEKEERRVCLSDSNSTLL</sequence>
<proteinExistence type="predicted"/>
<accession>A0A174UV33</accession>
<dbReference type="AlphaFoldDB" id="A0A174UV33"/>